<dbReference type="EMBL" id="HBFQ01035216">
    <property type="protein sequence ID" value="CAD8850486.1"/>
    <property type="molecule type" value="Transcribed_RNA"/>
</dbReference>
<reference evidence="3" key="1">
    <citation type="submission" date="2021-01" db="EMBL/GenBank/DDBJ databases">
        <authorList>
            <person name="Corre E."/>
            <person name="Pelletier E."/>
            <person name="Niang G."/>
            <person name="Scheremetjew M."/>
            <person name="Finn R."/>
            <person name="Kale V."/>
            <person name="Holt S."/>
            <person name="Cochrane G."/>
            <person name="Meng A."/>
            <person name="Brown T."/>
            <person name="Cohen L."/>
        </authorList>
    </citation>
    <scope>NUCLEOTIDE SEQUENCE</scope>
</reference>
<name>A0A7S1AD95_NOCSC</name>
<dbReference type="AlphaFoldDB" id="A0A7S1AD95"/>
<evidence type="ECO:0008006" key="4">
    <source>
        <dbReference type="Google" id="ProtNLM"/>
    </source>
</evidence>
<organism evidence="3">
    <name type="scientific">Noctiluca scintillans</name>
    <name type="common">Sea sparkle</name>
    <name type="synonym">Red tide dinoflagellate</name>
    <dbReference type="NCBI Taxonomy" id="2966"/>
    <lineage>
        <taxon>Eukaryota</taxon>
        <taxon>Sar</taxon>
        <taxon>Alveolata</taxon>
        <taxon>Dinophyceae</taxon>
        <taxon>Noctilucales</taxon>
        <taxon>Noctilucaceae</taxon>
        <taxon>Noctiluca</taxon>
    </lineage>
</organism>
<dbReference type="SUPFAM" id="SSF52025">
    <property type="entry name" value="PA domain"/>
    <property type="match status" value="1"/>
</dbReference>
<accession>A0A7S1AD95</accession>
<dbReference type="InterPro" id="IPR003137">
    <property type="entry name" value="PA_domain"/>
</dbReference>
<dbReference type="PANTHER" id="PTHR15414">
    <property type="entry name" value="OS-9-RELATED"/>
    <property type="match status" value="1"/>
</dbReference>
<dbReference type="GO" id="GO:0030968">
    <property type="term" value="P:endoplasmic reticulum unfolded protein response"/>
    <property type="evidence" value="ECO:0007669"/>
    <property type="project" value="InterPro"/>
</dbReference>
<evidence type="ECO:0000313" key="3">
    <source>
        <dbReference type="EMBL" id="CAD8850486.1"/>
    </source>
</evidence>
<dbReference type="GO" id="GO:0005788">
    <property type="term" value="C:endoplasmic reticulum lumen"/>
    <property type="evidence" value="ECO:0007669"/>
    <property type="project" value="TreeGrafter"/>
</dbReference>
<sequence length="683" mass="74216">MVRHGPLAAVVLCASSGGHLASHDRFVVRLSFPGEDDPVPWSFQDESLSTADVVSVALKSGPFTCRLPEHLTGDENERRATRYHAAARAAALEGQCFDGVVEGSAETYKFCFGDFFRVGDTTALREPLEDVAWRGGGFTQVYSDVTATLRANVTCECLVPEPLTREPLCWPGDAVTAWRRDEENAGFRALADSRQEPATVAVDRGEKLEVVWVRERVGDTEHLPTLVRRSDTFAADGRPCGSPSEARPLAFMLSAARSGGQNAYIAKLGSPTCCQVSALQSSVLDGGIQSEALAYRRLLSTLTGHCLRLLSGWWTYEVCWPWRVRMVHRSLRGEAQGEGIVLGHFRDEPLVKRKAAAWHDASKVEIVAQISGDPCGRVFTRWAVSAPSSSLLASGVGGYFNPPAILEVEGVLAIDPKNVDGCQDFTRRMDGQIALVRRGNCWFHSKALKAQAAGAVATIIYNEDAQMIDIMEGVEELRPPSIPTVLVERSVSGQLRSLVGARVALVKADDIDPQQPITTSVAFRCEDGWSERTEMCIPGDDVDVRIVFGDIGSVESRWPSPSVTVQRATILQVHRANGTLEVAWAPGSAAFQAREEKSLPSVVPSDMVFHGGVPCNSQGVASIVEVVEPQACHSEILVHAPALCAHPRFLPKQETPAQFIECRPGDTTAQLSNVRDLRTQDNT</sequence>
<dbReference type="GO" id="GO:0030970">
    <property type="term" value="P:retrograde protein transport, ER to cytosol"/>
    <property type="evidence" value="ECO:0007669"/>
    <property type="project" value="TreeGrafter"/>
</dbReference>
<feature type="domain" description="PA" evidence="1">
    <location>
        <begin position="413"/>
        <end position="490"/>
    </location>
</feature>
<evidence type="ECO:0000259" key="2">
    <source>
        <dbReference type="Pfam" id="PF07915"/>
    </source>
</evidence>
<dbReference type="PANTHER" id="PTHR15414:SF0">
    <property type="entry name" value="ENDOPLASMIC RETICULUM LECTIN 1"/>
    <property type="match status" value="1"/>
</dbReference>
<gene>
    <name evidence="3" type="ORF">NSCI0253_LOCUS24836</name>
</gene>
<evidence type="ECO:0000259" key="1">
    <source>
        <dbReference type="Pfam" id="PF02225"/>
    </source>
</evidence>
<dbReference type="InterPro" id="IPR045149">
    <property type="entry name" value="OS-9-like"/>
</dbReference>
<dbReference type="Gene3D" id="2.70.130.10">
    <property type="entry name" value="Mannose-6-phosphate receptor binding domain"/>
    <property type="match status" value="1"/>
</dbReference>
<dbReference type="InterPro" id="IPR012913">
    <property type="entry name" value="OS9-like_dom"/>
</dbReference>
<proteinExistence type="predicted"/>
<dbReference type="Pfam" id="PF07915">
    <property type="entry name" value="PRKCSH"/>
    <property type="match status" value="1"/>
</dbReference>
<dbReference type="Gene3D" id="3.50.30.30">
    <property type="match status" value="1"/>
</dbReference>
<dbReference type="Pfam" id="PF02225">
    <property type="entry name" value="PA"/>
    <property type="match status" value="1"/>
</dbReference>
<dbReference type="InterPro" id="IPR046450">
    <property type="entry name" value="PA_dom_sf"/>
</dbReference>
<feature type="domain" description="Protein OS9-like" evidence="2">
    <location>
        <begin position="304"/>
        <end position="356"/>
    </location>
</feature>
<dbReference type="InterPro" id="IPR009011">
    <property type="entry name" value="Man6P_isomerase_rcpt-bd_dom_sf"/>
</dbReference>
<protein>
    <recommendedName>
        <fullName evidence="4">PA domain-containing protein</fullName>
    </recommendedName>
</protein>